<reference evidence="2" key="1">
    <citation type="submission" date="2022-10" db="EMBL/GenBank/DDBJ databases">
        <title>Genome assembly of Pristionchus species.</title>
        <authorList>
            <person name="Yoshida K."/>
            <person name="Sommer R.J."/>
        </authorList>
    </citation>
    <scope>NUCLEOTIDE SEQUENCE [LARGE SCALE GENOMIC DNA]</scope>
    <source>
        <strain evidence="2">RS5460</strain>
    </source>
</reference>
<dbReference type="AlphaFoldDB" id="A0AAN5D7D8"/>
<evidence type="ECO:0000313" key="2">
    <source>
        <dbReference type="Proteomes" id="UP001328107"/>
    </source>
</evidence>
<dbReference type="Gene3D" id="1.20.120.1100">
    <property type="match status" value="1"/>
</dbReference>
<dbReference type="EMBL" id="BTRK01000006">
    <property type="protein sequence ID" value="GMR57893.1"/>
    <property type="molecule type" value="Genomic_DNA"/>
</dbReference>
<name>A0AAN5D7D8_9BILA</name>
<gene>
    <name evidence="1" type="ORF">PMAYCL1PPCAC_28088</name>
</gene>
<proteinExistence type="predicted"/>
<sequence length="195" mass="22512">LSIVAFSLSAPIDYEASAKRFFGKLTEKVESNSHEELFDLLWAKGQSFFPGIFIEDDEAFIKKAFLEYREKGDKLDDEEEFRMDPDAEERIKQEVGKRASLLNNDAKEFMRELLASVHTPEPRTFAKKFTEFRKRYDDLPYDAKSSLETQFPGFGKLEEIQALINVGDRILGHIVGLCENLQGFRQCEEILETIN</sequence>
<comment type="caution">
    <text evidence="1">The sequence shown here is derived from an EMBL/GenBank/DDBJ whole genome shotgun (WGS) entry which is preliminary data.</text>
</comment>
<evidence type="ECO:0000313" key="1">
    <source>
        <dbReference type="EMBL" id="GMR57893.1"/>
    </source>
</evidence>
<dbReference type="Proteomes" id="UP001328107">
    <property type="component" value="Unassembled WGS sequence"/>
</dbReference>
<organism evidence="1 2">
    <name type="scientific">Pristionchus mayeri</name>
    <dbReference type="NCBI Taxonomy" id="1317129"/>
    <lineage>
        <taxon>Eukaryota</taxon>
        <taxon>Metazoa</taxon>
        <taxon>Ecdysozoa</taxon>
        <taxon>Nematoda</taxon>
        <taxon>Chromadorea</taxon>
        <taxon>Rhabditida</taxon>
        <taxon>Rhabditina</taxon>
        <taxon>Diplogasteromorpha</taxon>
        <taxon>Diplogasteroidea</taxon>
        <taxon>Neodiplogasteridae</taxon>
        <taxon>Pristionchus</taxon>
    </lineage>
</organism>
<feature type="non-terminal residue" evidence="1">
    <location>
        <position position="1"/>
    </location>
</feature>
<protein>
    <submittedName>
        <fullName evidence="1">Uncharacterized protein</fullName>
    </submittedName>
</protein>
<keyword evidence="2" id="KW-1185">Reference proteome</keyword>
<accession>A0AAN5D7D8</accession>